<sequence length="171" mass="20138">MVLRGETGVKNRVLLILVFAVIFQLCLIGCYNEHRGCIDVPDKIIVYSEGKQKVIEKSNKKMDNIVKIANKRFNQKVFNIKKGVNEELINKRKNDALSIEFIYLQEHEMDIIGNGVKPFRYTRLFFPIQMEGPRNEEECFMYYGDGRKYFDNPIANLYYNEDLVNVLWDLK</sequence>
<keyword evidence="3" id="KW-1185">Reference proteome</keyword>
<evidence type="ECO:0000256" key="1">
    <source>
        <dbReference type="SAM" id="Phobius"/>
    </source>
</evidence>
<evidence type="ECO:0000313" key="3">
    <source>
        <dbReference type="Proteomes" id="UP000033115"/>
    </source>
</evidence>
<protein>
    <submittedName>
        <fullName evidence="2">Uncharacterized protein</fullName>
    </submittedName>
</protein>
<dbReference type="EMBL" id="CP009933">
    <property type="protein sequence ID" value="AKA67471.1"/>
    <property type="molecule type" value="Genomic_DNA"/>
</dbReference>
<accession>A0A0E3GPV3</accession>
<dbReference type="KEGG" id="csq:CSCA_0346"/>
<keyword evidence="1" id="KW-0472">Membrane</keyword>
<keyword evidence="1" id="KW-0812">Transmembrane</keyword>
<keyword evidence="1" id="KW-1133">Transmembrane helix</keyword>
<evidence type="ECO:0000313" key="2">
    <source>
        <dbReference type="EMBL" id="AKA67471.1"/>
    </source>
</evidence>
<gene>
    <name evidence="2" type="ORF">CSCA_0346</name>
</gene>
<feature type="transmembrane region" description="Helical" evidence="1">
    <location>
        <begin position="12"/>
        <end position="31"/>
    </location>
</feature>
<dbReference type="HOGENOM" id="CLU_1624249_0_0_9"/>
<reference evidence="2 3" key="1">
    <citation type="journal article" date="2015" name="J. Biotechnol.">
        <title>Complete genome sequence of a malodorant-producing acetogen, Clostridium scatologenes ATCC 25775(T).</title>
        <authorList>
            <person name="Zhu Z."/>
            <person name="Guo T."/>
            <person name="Zheng H."/>
            <person name="Song T."/>
            <person name="Ouyang P."/>
            <person name="Xie J."/>
        </authorList>
    </citation>
    <scope>NUCLEOTIDE SEQUENCE [LARGE SCALE GENOMIC DNA]</scope>
    <source>
        <strain evidence="2 3">ATCC 25775</strain>
    </source>
</reference>
<name>A0A0E3GPV3_CLOSL</name>
<proteinExistence type="predicted"/>
<dbReference type="Proteomes" id="UP000033115">
    <property type="component" value="Chromosome"/>
</dbReference>
<organism evidence="2 3">
    <name type="scientific">Clostridium scatologenes</name>
    <dbReference type="NCBI Taxonomy" id="1548"/>
    <lineage>
        <taxon>Bacteria</taxon>
        <taxon>Bacillati</taxon>
        <taxon>Bacillota</taxon>
        <taxon>Clostridia</taxon>
        <taxon>Eubacteriales</taxon>
        <taxon>Clostridiaceae</taxon>
        <taxon>Clostridium</taxon>
    </lineage>
</organism>
<dbReference type="AlphaFoldDB" id="A0A0E3GPV3"/>